<dbReference type="KEGG" id="nar:Saro_0768"/>
<evidence type="ECO:0008006" key="4">
    <source>
        <dbReference type="Google" id="ProtNLM"/>
    </source>
</evidence>
<dbReference type="eggNOG" id="ENOG5031AMN">
    <property type="taxonomic scope" value="Bacteria"/>
</dbReference>
<protein>
    <recommendedName>
        <fullName evidence="4">Secreted protein</fullName>
    </recommendedName>
</protein>
<evidence type="ECO:0000256" key="1">
    <source>
        <dbReference type="SAM" id="SignalP"/>
    </source>
</evidence>
<dbReference type="AlphaFoldDB" id="Q2GAA9"/>
<gene>
    <name evidence="2" type="ordered locus">Saro_0768</name>
</gene>
<reference evidence="3" key="1">
    <citation type="submission" date="2006-01" db="EMBL/GenBank/DDBJ databases">
        <title>Complete sequence of Novosphingobium aromaticivorans DSM 12444.</title>
        <authorList>
            <consortium name="US DOE Joint Genome Institute"/>
            <person name="Copeland A."/>
            <person name="Lucas S."/>
            <person name="Lapidus A."/>
            <person name="Barry K."/>
            <person name="Detter J.C."/>
            <person name="Glavina T."/>
            <person name="Hammon N."/>
            <person name="Israni S."/>
            <person name="Pitluck S."/>
            <person name="Chain P."/>
            <person name="Malfatti S."/>
            <person name="Shin M."/>
            <person name="Vergez L."/>
            <person name="Schmutz J."/>
            <person name="Larimer F."/>
            <person name="Land M."/>
            <person name="Kyrpides N."/>
            <person name="Ivanova N."/>
            <person name="Fredrickson J."/>
            <person name="Balkwill D."/>
            <person name="Romine M.F."/>
            <person name="Richardson P."/>
        </authorList>
    </citation>
    <scope>NUCLEOTIDE SEQUENCE [LARGE SCALE GENOMIC DNA]</scope>
    <source>
        <strain evidence="3">ATCC 700278 / DSM 12444 / CCUG 56034 / CIP 105152 / NBRC 16084 / F199</strain>
    </source>
</reference>
<proteinExistence type="predicted"/>
<dbReference type="EMBL" id="CP000248">
    <property type="protein sequence ID" value="ABD25214.1"/>
    <property type="molecule type" value="Genomic_DNA"/>
</dbReference>
<organism evidence="2 3">
    <name type="scientific">Novosphingobium aromaticivorans (strain ATCC 700278 / DSM 12444 / CCUG 56034 / CIP 105152 / NBRC 16084 / F199)</name>
    <dbReference type="NCBI Taxonomy" id="279238"/>
    <lineage>
        <taxon>Bacteria</taxon>
        <taxon>Pseudomonadati</taxon>
        <taxon>Pseudomonadota</taxon>
        <taxon>Alphaproteobacteria</taxon>
        <taxon>Sphingomonadales</taxon>
        <taxon>Sphingomonadaceae</taxon>
        <taxon>Novosphingobium</taxon>
    </lineage>
</organism>
<dbReference type="HOGENOM" id="CLU_1433173_0_0_5"/>
<keyword evidence="3" id="KW-1185">Reference proteome</keyword>
<name>Q2GAA9_NOVAD</name>
<sequence>MERLRLFALAGSAFFAVASTAAAAQQASDTDSKSFAVTGTVPTLCSGGTLSDEAGTFDLGVLIDTTTGFLRTDLAAPAKVLSGAFCSARSTISVEATRISAQNFTATPPDGFSRQVDYVATASGWTPTAASFDTAAANNPNASQSRDDAFTGDITVSIGGFATTGGSNLRPVADTAYRGLVTVTLSAAN</sequence>
<feature type="signal peptide" evidence="1">
    <location>
        <begin position="1"/>
        <end position="23"/>
    </location>
</feature>
<dbReference type="Proteomes" id="UP000009134">
    <property type="component" value="Chromosome"/>
</dbReference>
<feature type="chain" id="PRO_5004207792" description="Secreted protein" evidence="1">
    <location>
        <begin position="24"/>
        <end position="189"/>
    </location>
</feature>
<dbReference type="RefSeq" id="WP_011444428.1">
    <property type="nucleotide sequence ID" value="NC_007794.1"/>
</dbReference>
<keyword evidence="1" id="KW-0732">Signal</keyword>
<dbReference type="STRING" id="279238.Saro_0768"/>
<evidence type="ECO:0000313" key="2">
    <source>
        <dbReference type="EMBL" id="ABD25214.1"/>
    </source>
</evidence>
<accession>Q2GAA9</accession>
<evidence type="ECO:0000313" key="3">
    <source>
        <dbReference type="Proteomes" id="UP000009134"/>
    </source>
</evidence>